<evidence type="ECO:0000256" key="1">
    <source>
        <dbReference type="SAM" id="MobiDB-lite"/>
    </source>
</evidence>
<dbReference type="AlphaFoldDB" id="A0ABD3MC56"/>
<name>A0ABD3MC56_9STRA</name>
<proteinExistence type="predicted"/>
<feature type="compositionally biased region" description="Gly residues" evidence="1">
    <location>
        <begin position="411"/>
        <end position="422"/>
    </location>
</feature>
<dbReference type="EMBL" id="JALLBG020000196">
    <property type="protein sequence ID" value="KAL3759757.1"/>
    <property type="molecule type" value="Genomic_DNA"/>
</dbReference>
<evidence type="ECO:0008006" key="4">
    <source>
        <dbReference type="Google" id="ProtNLM"/>
    </source>
</evidence>
<feature type="region of interest" description="Disordered" evidence="1">
    <location>
        <begin position="1"/>
        <end position="20"/>
    </location>
</feature>
<feature type="region of interest" description="Disordered" evidence="1">
    <location>
        <begin position="405"/>
        <end position="429"/>
    </location>
</feature>
<organism evidence="2 3">
    <name type="scientific">Discostella pseudostelligera</name>
    <dbReference type="NCBI Taxonomy" id="259834"/>
    <lineage>
        <taxon>Eukaryota</taxon>
        <taxon>Sar</taxon>
        <taxon>Stramenopiles</taxon>
        <taxon>Ochrophyta</taxon>
        <taxon>Bacillariophyta</taxon>
        <taxon>Coscinodiscophyceae</taxon>
        <taxon>Thalassiosirophycidae</taxon>
        <taxon>Stephanodiscales</taxon>
        <taxon>Stephanodiscaceae</taxon>
        <taxon>Discostella</taxon>
    </lineage>
</organism>
<sequence length="540" mass="57329">MQSTSAAAAAAAAADDGVNNDDGNGNAIVGIITSPELPTAAAAYPPKPPPLRTPTTSVAAATTTTNNAQHQHSNDTANTAAAESTVILLKTLRDTRAELDLATSVKLEADNRCALAQRAYDQCVNLLSGYDGARAPLEANTLKLTGQKKKCNNDDDAVGNYEKEEVGDGTSTPKRFKKGTTDSVMDHPLMIMDDFVAPLPTMKDASRNSLSTSTAPNISINVASVSVSSTTAAASTITTGTITRSSEPSAQQPIINIPTEASTAISVHSPTTTLPLPSQQLQIPSNPLHHPPHFTTSMASSLSVNMSPSTLQSFRHSFYHTLTKGAANASTIHNWQPPPSNANLKSHAQLQEWIHVVQNWNTGANGMDVGAFRAKYKTFYSRMKPASCNLGRRTGMHLRSISNDSNDGLVGVDGGGGGGGEQQGTSSSSSPYVLCRYNKAGNKSIMYLDVERLFDALFEIHVIELSHRGRDATKNLADERYANIPDGTVRAFLDNCPTCNARRGGGAGAGGHCSSFVDEELVMDDDDEEEVEGQEELRFP</sequence>
<keyword evidence="3" id="KW-1185">Reference proteome</keyword>
<accession>A0ABD3MC56</accession>
<feature type="region of interest" description="Disordered" evidence="1">
    <location>
        <begin position="160"/>
        <end position="181"/>
    </location>
</feature>
<reference evidence="2 3" key="1">
    <citation type="submission" date="2024-10" db="EMBL/GenBank/DDBJ databases">
        <title>Updated reference genomes for cyclostephanoid diatoms.</title>
        <authorList>
            <person name="Roberts W.R."/>
            <person name="Alverson A.J."/>
        </authorList>
    </citation>
    <scope>NUCLEOTIDE SEQUENCE [LARGE SCALE GENOMIC DNA]</scope>
    <source>
        <strain evidence="2 3">AJA232-27</strain>
    </source>
</reference>
<evidence type="ECO:0000313" key="2">
    <source>
        <dbReference type="EMBL" id="KAL3759757.1"/>
    </source>
</evidence>
<evidence type="ECO:0000313" key="3">
    <source>
        <dbReference type="Proteomes" id="UP001530293"/>
    </source>
</evidence>
<dbReference type="Proteomes" id="UP001530293">
    <property type="component" value="Unassembled WGS sequence"/>
</dbReference>
<gene>
    <name evidence="2" type="ORF">ACHAWU_007501</name>
</gene>
<protein>
    <recommendedName>
        <fullName evidence="4">Integrase zinc-binding domain-containing protein</fullName>
    </recommendedName>
</protein>
<comment type="caution">
    <text evidence="2">The sequence shown here is derived from an EMBL/GenBank/DDBJ whole genome shotgun (WGS) entry which is preliminary data.</text>
</comment>